<evidence type="ECO:0000256" key="1">
    <source>
        <dbReference type="ARBA" id="ARBA00008668"/>
    </source>
</evidence>
<sequence length="404" mass="44244">MALRPLLLPFLMSMAFVSAACCFANSISTSFPSVFAFGASMIDSGQNSVAMPLRSGAEFYPYGLDYFGKPVGRWSNGRTFFDLITEDIGYGLLDPYLKSINGNFTYGVNFASSGSTATNTSASGDKSGGLFCLLVQVDQFKEFQTSTLSIQQEHAASFYVGHQAKLKMAEHFSESIYFFEAGSNDYSIYGFTTDDYDTSASVNTTIAYMKIAFEALYTVGARIFIVMNVVPLGCAPGILADNRGNGTYDAYGCRADFNDLADLHNNRLAELLEDLRADYPEAQWILFDAHSIYMDAVRNPSNYGVKYPLQACCGAGGPYNCRTEVSCADNPKYVNGTYLQWTTCDDPSLYIVWDTIHPVESFGYYLAQGVLTGSHLTPSFDILEAVQSIKTAVSSSDKAYQGEQ</sequence>
<name>A0A8T2TNN8_CERRI</name>
<feature type="chain" id="PRO_5035880151" description="GDSL esterase/lipase" evidence="4">
    <location>
        <begin position="20"/>
        <end position="404"/>
    </location>
</feature>
<evidence type="ECO:0000256" key="2">
    <source>
        <dbReference type="ARBA" id="ARBA00022729"/>
    </source>
</evidence>
<dbReference type="PANTHER" id="PTHR22835">
    <property type="entry name" value="ZINC FINGER FYVE DOMAIN CONTAINING PROTEIN"/>
    <property type="match status" value="1"/>
</dbReference>
<evidence type="ECO:0000256" key="3">
    <source>
        <dbReference type="ARBA" id="ARBA00022801"/>
    </source>
</evidence>
<dbReference type="SUPFAM" id="SSF52266">
    <property type="entry name" value="SGNH hydrolase"/>
    <property type="match status" value="1"/>
</dbReference>
<dbReference type="CDD" id="cd01837">
    <property type="entry name" value="SGNH_plant_lipase_like"/>
    <property type="match status" value="1"/>
</dbReference>
<evidence type="ECO:0000313" key="6">
    <source>
        <dbReference type="Proteomes" id="UP000825935"/>
    </source>
</evidence>
<evidence type="ECO:0008006" key="7">
    <source>
        <dbReference type="Google" id="ProtNLM"/>
    </source>
</evidence>
<dbReference type="AlphaFoldDB" id="A0A8T2TNN8"/>
<keyword evidence="6" id="KW-1185">Reference proteome</keyword>
<feature type="signal peptide" evidence="4">
    <location>
        <begin position="1"/>
        <end position="19"/>
    </location>
</feature>
<keyword evidence="3" id="KW-0378">Hydrolase</keyword>
<proteinExistence type="inferred from homology"/>
<accession>A0A8T2TNN8</accession>
<dbReference type="PANTHER" id="PTHR22835:SF659">
    <property type="entry name" value="GDSL LIPASE_ACYLHYDROLASE, PUTATIVE (AFU_ORTHOLOGUE AFUA_2G00510)-RELATED"/>
    <property type="match status" value="1"/>
</dbReference>
<evidence type="ECO:0000313" key="5">
    <source>
        <dbReference type="EMBL" id="KAH7423326.1"/>
    </source>
</evidence>
<comment type="similarity">
    <text evidence="1">Belongs to the 'GDSL' lipolytic enzyme family.</text>
</comment>
<dbReference type="GO" id="GO:0016788">
    <property type="term" value="F:hydrolase activity, acting on ester bonds"/>
    <property type="evidence" value="ECO:0007669"/>
    <property type="project" value="InterPro"/>
</dbReference>
<dbReference type="InterPro" id="IPR035669">
    <property type="entry name" value="SGNH_plant_lipase-like"/>
</dbReference>
<evidence type="ECO:0000256" key="4">
    <source>
        <dbReference type="SAM" id="SignalP"/>
    </source>
</evidence>
<dbReference type="Gene3D" id="3.40.50.1110">
    <property type="entry name" value="SGNH hydrolase"/>
    <property type="match status" value="1"/>
</dbReference>
<dbReference type="PROSITE" id="PS51257">
    <property type="entry name" value="PROKAR_LIPOPROTEIN"/>
    <property type="match status" value="1"/>
</dbReference>
<dbReference type="InterPro" id="IPR001087">
    <property type="entry name" value="GDSL"/>
</dbReference>
<keyword evidence="2 4" id="KW-0732">Signal</keyword>
<dbReference type="OrthoDB" id="1904788at2759"/>
<reference evidence="5" key="1">
    <citation type="submission" date="2021-08" db="EMBL/GenBank/DDBJ databases">
        <title>WGS assembly of Ceratopteris richardii.</title>
        <authorList>
            <person name="Marchant D.B."/>
            <person name="Chen G."/>
            <person name="Jenkins J."/>
            <person name="Shu S."/>
            <person name="Leebens-Mack J."/>
            <person name="Grimwood J."/>
            <person name="Schmutz J."/>
            <person name="Soltis P."/>
            <person name="Soltis D."/>
            <person name="Chen Z.-H."/>
        </authorList>
    </citation>
    <scope>NUCLEOTIDE SEQUENCE</scope>
    <source>
        <strain evidence="5">Whitten #5841</strain>
        <tissue evidence="5">Leaf</tissue>
    </source>
</reference>
<organism evidence="5 6">
    <name type="scientific">Ceratopteris richardii</name>
    <name type="common">Triangle waterfern</name>
    <dbReference type="NCBI Taxonomy" id="49495"/>
    <lineage>
        <taxon>Eukaryota</taxon>
        <taxon>Viridiplantae</taxon>
        <taxon>Streptophyta</taxon>
        <taxon>Embryophyta</taxon>
        <taxon>Tracheophyta</taxon>
        <taxon>Polypodiopsida</taxon>
        <taxon>Polypodiidae</taxon>
        <taxon>Polypodiales</taxon>
        <taxon>Pteridineae</taxon>
        <taxon>Pteridaceae</taxon>
        <taxon>Parkerioideae</taxon>
        <taxon>Ceratopteris</taxon>
    </lineage>
</organism>
<dbReference type="InterPro" id="IPR036514">
    <property type="entry name" value="SGNH_hydro_sf"/>
</dbReference>
<dbReference type="EMBL" id="CM035417">
    <property type="protein sequence ID" value="KAH7423326.1"/>
    <property type="molecule type" value="Genomic_DNA"/>
</dbReference>
<dbReference type="Pfam" id="PF00657">
    <property type="entry name" value="Lipase_GDSL"/>
    <property type="match status" value="1"/>
</dbReference>
<comment type="caution">
    <text evidence="5">The sequence shown here is derived from an EMBL/GenBank/DDBJ whole genome shotgun (WGS) entry which is preliminary data.</text>
</comment>
<protein>
    <recommendedName>
        <fullName evidence="7">GDSL esterase/lipase</fullName>
    </recommendedName>
</protein>
<gene>
    <name evidence="5" type="ORF">KP509_12G049200</name>
</gene>
<dbReference type="Proteomes" id="UP000825935">
    <property type="component" value="Chromosome 12"/>
</dbReference>